<dbReference type="Gene3D" id="3.40.50.1820">
    <property type="entry name" value="alpha/beta hydrolase"/>
    <property type="match status" value="1"/>
</dbReference>
<dbReference type="GO" id="GO:0006629">
    <property type="term" value="P:lipid metabolic process"/>
    <property type="evidence" value="ECO:0007669"/>
    <property type="project" value="InterPro"/>
</dbReference>
<reference evidence="5" key="1">
    <citation type="journal article" date="2019" name="Nat. Commun.">
        <title>Expansion of phycobilisome linker gene families in mesophilic red algae.</title>
        <authorList>
            <person name="Lee J."/>
            <person name="Kim D."/>
            <person name="Bhattacharya D."/>
            <person name="Yoon H.S."/>
        </authorList>
    </citation>
    <scope>NUCLEOTIDE SEQUENCE [LARGE SCALE GENOMIC DNA]</scope>
    <source>
        <strain evidence="5">CCMP 1328</strain>
    </source>
</reference>
<dbReference type="PANTHER" id="PTHR45856:SF11">
    <property type="entry name" value="FUNGAL LIPASE-LIKE DOMAIN-CONTAINING PROTEIN"/>
    <property type="match status" value="1"/>
</dbReference>
<evidence type="ECO:0000256" key="1">
    <source>
        <dbReference type="SAM" id="MobiDB-lite"/>
    </source>
</evidence>
<dbReference type="CDD" id="cd00519">
    <property type="entry name" value="Lipase_3"/>
    <property type="match status" value="1"/>
</dbReference>
<feature type="transmembrane region" description="Helical" evidence="2">
    <location>
        <begin position="458"/>
        <end position="479"/>
    </location>
</feature>
<feature type="domain" description="Fungal lipase-type" evidence="3">
    <location>
        <begin position="602"/>
        <end position="786"/>
    </location>
</feature>
<feature type="region of interest" description="Disordered" evidence="1">
    <location>
        <begin position="15"/>
        <end position="55"/>
    </location>
</feature>
<dbReference type="InterPro" id="IPR051218">
    <property type="entry name" value="Sec_MonoDiacylglyc_Lipase"/>
</dbReference>
<dbReference type="OrthoDB" id="426718at2759"/>
<dbReference type="Pfam" id="PF01764">
    <property type="entry name" value="Lipase_3"/>
    <property type="match status" value="1"/>
</dbReference>
<protein>
    <submittedName>
        <fullName evidence="4">Putative feruloyl esterase A</fullName>
    </submittedName>
</protein>
<proteinExistence type="predicted"/>
<sequence length="922" mass="102280">MAADRTAAATLADMLVPQPSRKLSRDTQVSELNFSSAGSEENGDEQAQAQGRNIWRSSTRQALRYRVDALLRKSTRAADAPPPSHSAHSTFGTEPDDVAQSHVKLVTDVFELHSQGARHKLLMETFNGKQMTSMTMIWVVGMAISLGVAIGMAASGDPDEELTVATGPGDVETVTIFFSIGSANTTVQIVFGFLFAGLFLVLGVDLAWVYWHAPRSIRVSQQILILVILPIIVISTLPLRIFEEQRVLDFITDFDGTPGSLVPLLIEQQHSLRGLQVVDIILYALYQGSFFLYALMKARLLGSIAPVSPWSLLLMASACVLYTAFLMIALILLHVVTDVPVFCAWLRVIRCLQLGISSGGGGPGVPAFTFVVVLFVAIADFGFLIAILLEIRRAERNLRGCVYQLFRSQALVLSMFKASVLQLAVASWVCAAIQFSSLGDDAIHAFYLATGRLFSDDTRVSCVLFVTLTFFIVEAVLAYPATAKRILFVPLGRVVDTRKTLIWKPRMSRDLAGNIICATHELVLEMLILCINFSMFAYKFGQQIQTEEDDRLATEPSPQVCAEPPSCDLRMMSEGKFRLVHHLEHAESDTHGIVCEADDCVVVAFRGTKSAQNIKSDLRASLVPLRRVLDINATKKPGSNDQTERDNPEQGQALGKFENLVKLAGLQHGLAELQSVYDHVSERHCRVHAGFAEAYISVRDEVVLLVQLLLSIKERPVLVTGHSLGGAIATLCAYHLSKLCGADRIVLVTCGSPRVGNYFFRRCFNERVRIAWRIHVEGDPVPRIPKLPFMHVGTQIILRIDGEIVADPAIVESVHYKRQSIRMAHHRMWVYRGIMETFCQLYTSPAYCPDIWDLGVCPEELRRIVCAPPDKYRNAQLMKVETLIREKVEFDDLFEQFEVNMPEHVATTWTALVDALSKVPAA</sequence>
<feature type="compositionally biased region" description="Polar residues" evidence="1">
    <location>
        <begin position="26"/>
        <end position="55"/>
    </location>
</feature>
<feature type="transmembrane region" description="Helical" evidence="2">
    <location>
        <begin position="280"/>
        <end position="300"/>
    </location>
</feature>
<feature type="transmembrane region" description="Helical" evidence="2">
    <location>
        <begin position="189"/>
        <end position="211"/>
    </location>
</feature>
<dbReference type="PANTHER" id="PTHR45856">
    <property type="entry name" value="ALPHA/BETA-HYDROLASES SUPERFAMILY PROTEIN"/>
    <property type="match status" value="1"/>
</dbReference>
<keyword evidence="2" id="KW-1133">Transmembrane helix</keyword>
<feature type="transmembrane region" description="Helical" evidence="2">
    <location>
        <begin position="136"/>
        <end position="154"/>
    </location>
</feature>
<feature type="transmembrane region" description="Helical" evidence="2">
    <location>
        <begin position="223"/>
        <end position="242"/>
    </location>
</feature>
<evidence type="ECO:0000313" key="5">
    <source>
        <dbReference type="Proteomes" id="UP000324585"/>
    </source>
</evidence>
<evidence type="ECO:0000259" key="3">
    <source>
        <dbReference type="Pfam" id="PF01764"/>
    </source>
</evidence>
<keyword evidence="5" id="KW-1185">Reference proteome</keyword>
<dbReference type="EMBL" id="VRMN01000019">
    <property type="protein sequence ID" value="KAA8490711.1"/>
    <property type="molecule type" value="Genomic_DNA"/>
</dbReference>
<dbReference type="SUPFAM" id="SSF53474">
    <property type="entry name" value="alpha/beta-Hydrolases"/>
    <property type="match status" value="1"/>
</dbReference>
<evidence type="ECO:0000256" key="2">
    <source>
        <dbReference type="SAM" id="Phobius"/>
    </source>
</evidence>
<comment type="caution">
    <text evidence="4">The sequence shown here is derived from an EMBL/GenBank/DDBJ whole genome shotgun (WGS) entry which is preliminary data.</text>
</comment>
<dbReference type="Proteomes" id="UP000324585">
    <property type="component" value="Unassembled WGS sequence"/>
</dbReference>
<feature type="transmembrane region" description="Helical" evidence="2">
    <location>
        <begin position="367"/>
        <end position="389"/>
    </location>
</feature>
<keyword evidence="2" id="KW-0812">Transmembrane</keyword>
<gene>
    <name evidence="4" type="ORF">FVE85_4342</name>
</gene>
<name>A0A5J4YGZ7_PORPP</name>
<dbReference type="AlphaFoldDB" id="A0A5J4YGZ7"/>
<dbReference type="InterPro" id="IPR002921">
    <property type="entry name" value="Fungal_lipase-type"/>
</dbReference>
<organism evidence="4 5">
    <name type="scientific">Porphyridium purpureum</name>
    <name type="common">Red alga</name>
    <name type="synonym">Porphyridium cruentum</name>
    <dbReference type="NCBI Taxonomy" id="35688"/>
    <lineage>
        <taxon>Eukaryota</taxon>
        <taxon>Rhodophyta</taxon>
        <taxon>Bangiophyceae</taxon>
        <taxon>Porphyridiales</taxon>
        <taxon>Porphyridiaceae</taxon>
        <taxon>Porphyridium</taxon>
    </lineage>
</organism>
<feature type="transmembrane region" description="Helical" evidence="2">
    <location>
        <begin position="312"/>
        <end position="336"/>
    </location>
</feature>
<feature type="region of interest" description="Disordered" evidence="1">
    <location>
        <begin position="74"/>
        <end position="93"/>
    </location>
</feature>
<accession>A0A5J4YGZ7</accession>
<evidence type="ECO:0000313" key="4">
    <source>
        <dbReference type="EMBL" id="KAA8490711.1"/>
    </source>
</evidence>
<keyword evidence="2" id="KW-0472">Membrane</keyword>
<dbReference type="InterPro" id="IPR029058">
    <property type="entry name" value="AB_hydrolase_fold"/>
</dbReference>